<feature type="domain" description="Teneurin-like YD-shell" evidence="8">
    <location>
        <begin position="2033"/>
        <end position="2881"/>
    </location>
</feature>
<dbReference type="Gene3D" id="2.120.10.30">
    <property type="entry name" value="TolB, C-terminal domain"/>
    <property type="match status" value="3"/>
</dbReference>
<dbReference type="NCBIfam" id="NF033510">
    <property type="entry name" value="Ca_tandemer"/>
    <property type="match status" value="1"/>
</dbReference>
<feature type="domain" description="Teneurin 1-4-like FN-plug" evidence="5">
    <location>
        <begin position="1526"/>
        <end position="1592"/>
    </location>
</feature>
<feature type="region of interest" description="Disordered" evidence="4">
    <location>
        <begin position="1456"/>
        <end position="1485"/>
    </location>
</feature>
<keyword evidence="2" id="KW-0677">Repeat</keyword>
<evidence type="ECO:0000256" key="1">
    <source>
        <dbReference type="ARBA" id="ARBA00022536"/>
    </source>
</evidence>
<proteinExistence type="predicted"/>
<dbReference type="GO" id="GO:0004674">
    <property type="term" value="F:protein serine/threonine kinase activity"/>
    <property type="evidence" value="ECO:0007669"/>
    <property type="project" value="UniProtKB-KW"/>
</dbReference>
<dbReference type="NCBIfam" id="TIGR01643">
    <property type="entry name" value="YD_repeat_2x"/>
    <property type="match status" value="2"/>
</dbReference>
<dbReference type="InterPro" id="IPR006530">
    <property type="entry name" value="YD"/>
</dbReference>
<evidence type="ECO:0000256" key="2">
    <source>
        <dbReference type="ARBA" id="ARBA00022737"/>
    </source>
</evidence>
<dbReference type="InterPro" id="IPR056822">
    <property type="entry name" value="TEN_NHL"/>
</dbReference>
<evidence type="ECO:0000313" key="9">
    <source>
        <dbReference type="EMBL" id="CAA9357513.1"/>
    </source>
</evidence>
<dbReference type="SUPFAM" id="SSF49464">
    <property type="entry name" value="Carboxypeptidase regulatory domain-like"/>
    <property type="match status" value="1"/>
</dbReference>
<dbReference type="EMBL" id="CADCTW010000190">
    <property type="protein sequence ID" value="CAA9357513.1"/>
    <property type="molecule type" value="Genomic_DNA"/>
</dbReference>
<dbReference type="InterPro" id="IPR011042">
    <property type="entry name" value="6-blade_b-propeller_TolB-like"/>
</dbReference>
<keyword evidence="3" id="KW-1015">Disulfide bond</keyword>
<dbReference type="Gene3D" id="2.180.10.10">
    <property type="entry name" value="RHS repeat-associated core"/>
    <property type="match status" value="1"/>
</dbReference>
<dbReference type="Pfam" id="PF25023">
    <property type="entry name" value="TEN_YD-shell"/>
    <property type="match status" value="1"/>
</dbReference>
<dbReference type="InterPro" id="IPR013783">
    <property type="entry name" value="Ig-like_fold"/>
</dbReference>
<organism evidence="9">
    <name type="scientific">uncultured Gemmatimonadota bacterium</name>
    <dbReference type="NCBI Taxonomy" id="203437"/>
    <lineage>
        <taxon>Bacteria</taxon>
        <taxon>Pseudomonadati</taxon>
        <taxon>Gemmatimonadota</taxon>
        <taxon>environmental samples</taxon>
    </lineage>
</organism>
<dbReference type="InterPro" id="IPR008969">
    <property type="entry name" value="CarboxyPept-like_regulatory"/>
</dbReference>
<dbReference type="Pfam" id="PF09136">
    <property type="entry name" value="Glucodextran_B"/>
    <property type="match status" value="8"/>
</dbReference>
<evidence type="ECO:0000256" key="4">
    <source>
        <dbReference type="SAM" id="MobiDB-lite"/>
    </source>
</evidence>
<dbReference type="NCBIfam" id="TIGR03696">
    <property type="entry name" value="Rhs_assc_core"/>
    <property type="match status" value="1"/>
</dbReference>
<evidence type="ECO:0000259" key="5">
    <source>
        <dbReference type="Pfam" id="PF24329"/>
    </source>
</evidence>
<evidence type="ECO:0000259" key="6">
    <source>
        <dbReference type="Pfam" id="PF25020"/>
    </source>
</evidence>
<evidence type="ECO:0000259" key="8">
    <source>
        <dbReference type="Pfam" id="PF25023"/>
    </source>
</evidence>
<evidence type="ECO:0000259" key="7">
    <source>
        <dbReference type="Pfam" id="PF25021"/>
    </source>
</evidence>
<reference evidence="9" key="1">
    <citation type="submission" date="2020-02" db="EMBL/GenBank/DDBJ databases">
        <authorList>
            <person name="Meier V. D."/>
        </authorList>
    </citation>
    <scope>NUCLEOTIDE SEQUENCE</scope>
    <source>
        <strain evidence="9">AVDCRST_MAG68</strain>
    </source>
</reference>
<dbReference type="Pfam" id="PF25020">
    <property type="entry name" value="TTR_TEN1-4"/>
    <property type="match status" value="1"/>
</dbReference>
<accession>A0A6J4MHD5</accession>
<evidence type="ECO:0000256" key="3">
    <source>
        <dbReference type="ARBA" id="ARBA00023157"/>
    </source>
</evidence>
<feature type="domain" description="Teneurin NHL" evidence="7">
    <location>
        <begin position="1926"/>
        <end position="1975"/>
    </location>
</feature>
<dbReference type="PANTHER" id="PTHR11219">
    <property type="entry name" value="TENEURIN AND N-ACETYLGLUCOSAMINE-1-PHOSPHODIESTER ALPHA-N-ACETYLGLUCOSAMINIDASE"/>
    <property type="match status" value="1"/>
</dbReference>
<dbReference type="InterPro" id="IPR001258">
    <property type="entry name" value="NHL_repeat"/>
</dbReference>
<feature type="domain" description="Teneurin TTR-like" evidence="6">
    <location>
        <begin position="1165"/>
        <end position="1246"/>
    </location>
</feature>
<dbReference type="InterPro" id="IPR056823">
    <property type="entry name" value="TEN-like_YD-shell"/>
</dbReference>
<keyword evidence="9" id="KW-0723">Serine/threonine-protein kinase</keyword>
<dbReference type="Pfam" id="PF01436">
    <property type="entry name" value="NHL"/>
    <property type="match status" value="1"/>
</dbReference>
<dbReference type="Gene3D" id="2.60.40.1120">
    <property type="entry name" value="Carboxypeptidase-like, regulatory domain"/>
    <property type="match status" value="1"/>
</dbReference>
<dbReference type="EC" id="2.7.11.1" evidence="9"/>
<feature type="compositionally biased region" description="Acidic residues" evidence="4">
    <location>
        <begin position="1468"/>
        <end position="1479"/>
    </location>
</feature>
<keyword evidence="9" id="KW-0808">Transferase</keyword>
<dbReference type="InterPro" id="IPR051216">
    <property type="entry name" value="Teneurin"/>
</dbReference>
<dbReference type="SUPFAM" id="SSF101898">
    <property type="entry name" value="NHL repeat"/>
    <property type="match status" value="1"/>
</dbReference>
<sequence length="3073" mass="317324">MPSHNPIRPARTGGAAFRFLRGRGLLLVLLALAALAGGLSAARASVSLFSRAAAADSLAVFGPRRFEAGGGGGAHHVERFRVAQPGGRYWVRVVRDGAAQATVRLNGATLFSANDFTRSAELRVPVVLAAENTLQAEVRGKAGTGITLVVLREADASYPVMQPRRFTRAPGSPAAETVRFTVPASAGTPFRLHLLNGAPDGSQRVTSAQVALNGAPVAGASELGQNVGGVVQEVSLAAGRAAEVAVEVRGAPGSHLTVWVTATDTTAPALQILSPAADLVTRQTQVEASGRVADETEVRVTVGGVEAARSGESFGALVPLATEGENRLVFTAVDAAGLRTDSVRTVIRDTEAPVITLTAPAEGGLTRDSLVQVRGTIRDRTAVKANVNGVELALDASGAFEARVPAAEGTVFLTVSATDAAGNSANTVRQVVRDTKAPVVSIASPAEGAITRAGSVAVEGSVEDASAVTVAVNGVAMTVDGRAFRGEVPLSGEGRIALTAVATDAAGNEAQAAREIVRDATAPEIRVQTPEEGTLTRERSIQVRGTVADSTAVTLTLNGAAVALAADRSFTVDAPLAEGKNTLAFAATDAAGNVANLARIVVRDTAAPVVTLESPSQGAVTKQGQIEVRGQVADASAVTLRIGGAEVAVAADGSFAATVPLPAEGGNTLRAEATDAAGNAGSAEVTVVRDTEVPTVAFAAPAEGERVAGDRVAVRGTVEDRTAVTLTINGVTLAVGTGGAFEGEIPLGDGTVLTATATDAAGNVGSAVRTVVRDTEPPVVAFTSPAADAATSGATLAVAGTVEDASPVTVTVNGVAMTVEGRVFRGEVPLATEGRITLIAVATDAPGNRAEARVGIVRDATAPVLVVTAPTDGSAVRAPQVALSGTVSDAGAVTLTLNGAPVPVAADGSWTASATLAAQGDNTLALVATDAAGNRTETSRTVVLDSEAPAFAVTSPAEGSVAAGGSVTVTGTVSDRTAVQVRVAGVAATVAEGVFTAQVPLMAEGANTLGIEVTDAAGNSAVAALTVLRDSEAPVITVGAPQDGSTTADEEATVSGSVRDAGAVTVRVNGAPVASDAQGAFSTKVTLSTGANTIRIEATDAAGHEASLTLSVTRAEKPKEPTVPEPVAPPLDRTVATTMEAATSFLYTGPDAVQTGVAPGTIQPVRAAAIRGRVLDRDGQPLLNVVVSVVGHPELGQTLSRAEGVFDLAVNGGGTLTLSYAKPGYFPVQRPVEVAWQDYTTAEDVALVGQDAQVTRVEGGAGEVQVARGSAATDADGTRRATVMFDAGTQAVLELADGTTRPVDALSIRATEYTVGENGRAAMPGALPATTAYTYAVELSADEAIAAGAEHVKFSKPVSFYVENFLGFPVGTPVPVGWYDRQKAAWVPSENGRVIRVVDVTTGVAQVDVTGDGTPDSDAVLDAMGIDAAERAKLAQTYAAGQTLWHARMTHFSPWDLNYPGGPGGSDPDGDADGDDSPDDSCKESGSIIECESQVLGERISLAGTGMTLNYRTSRVPGRAVNRSVNVRLTGPAVAPDLIRVVMEVEIGGRLITRSFAPAPNLAHRFVWDGKDAFGRSMQGTHTARVRIGHVYPFTYYVPASGARSFGLTCTGAVNGSGFQACVIPSTMSSSARQEGTRWRSFEVPVTTWDSRSQGLGGWTLDVHHSYDPVARMLHRGDGSSRGTAPGLKTALRTAAGVGLTGFAGDGGPATLAHVFGAEDMRTAPTGEIYIADYGNHRIRRIARNGIITTVAGGGAGGDGGPALGARLSYPHGIGFTKDGGYLIAEEGGQRIRRVAPDGTISTLAGTGVGGYSGDGGPATAARINTPRYVLQGADGSIYFTEKSSHVVRRIMPDGTITTAAGTGVAGFSGDGGPAAQARLYQPDGLALGADGSVYVSDQGNHRVRRIAPSGLITTVAGTGSLGFSGDNGRATLARLNRPQGLDVAADGTLYIADSNNHRVRTVAPDGIISTVAGNGTAGYTSEGGAATDTRLNRPRGVMRGADGALYVADFGNVRIRRIAPDFPGFRDAESVVPAGDGAEVYVFDARGRHLRTVSTLTGVPVHTFGYDEAGRLVSVADVNGNETRIERDADGNPAAFVAPFGQRTKLAIDAQGFLASAANGAGDSLGFTYAGGGLLATATAPDGGTHRFGYDELGRLVRDESPGGRVKVLRREETAGGFAVHLSTGLGRTRSYATTRTASGVNKSTTSTSGVRTSFARNADGSWTASMPDGAVATFTPGPSPTFGSAAPLLKSAVVTLPGNRRLTVGAERSVTLRDPADPLSIQSWTDRVTINGRTAVSSYDAATRQITSTSPGGKETVVRLDERGRVLESGGAGMLPVRYGYDARGLVETMTQGDRVTRQSFDSRGRIASTTDVLGRTTRYSYDARGRVERLAMPDGREVRYGYDAGGRLTSLTPAGRTAHRFTFGANGRVEGYTPPAADGSGEGTRYGYNADGQLSRITQAGGRTIGFAYGASGRLDTLSYAEGRKTYGYDAATGRIASVRTSDGAGLAYSYDGALPRGVTWTGVVSGRTSVVFDAELRVAADSVNGLHGATYHYDADGLRTRAGALALNRDARHGALTGTVLGSVTDTITYDAYGIGSSRSWSFGSTPLLQSRMVRDQASRITRLTETIAGETTQYAFQYDSVGRLREVSANGTPTASYTYDANGNRIRTTTSEGVLEGTVDAQDRLLSYGQTSYGYSPTGELATKATGADTTRYQYDTFGGLRSVQLPDGTRVEYVLDAAGRRVGQRINGTLARGWLYSGSLRPVAELDAAGAVVSRFVYGTGGNVPDYMVKDGKTFRLVQDHLGSVRLVVDAATGVVAQRLDYDTWGRVLKDSNPGFQPFGYAGGLYDARTGLVRFGARDYDAHTGRWTAKDPAGFTAGDGNLYGYVWQDPVNWNDPSGLFGPWDVLDAGFFLADLKRYIECGDNGMDLLLSTAGLLPIVPSPRLLKAGSELLEHGDDALRLADDAKDMERVFWSGPGNKEAAQEFAERTGRTTLEMTPEGKALEAATKDMPWDEAKPLWEQASRDFACGATGCAHAFVEGARPQGVWNTIEKPILQGNGVPIIYHPK</sequence>
<dbReference type="SUPFAM" id="SSF52309">
    <property type="entry name" value="N-(deoxy)ribosyltransferase-like"/>
    <property type="match status" value="1"/>
</dbReference>
<name>A0A6J4MHD5_9BACT</name>
<dbReference type="Pfam" id="PF25021">
    <property type="entry name" value="TEN_NHL"/>
    <property type="match status" value="1"/>
</dbReference>
<dbReference type="PANTHER" id="PTHR11219:SF69">
    <property type="entry name" value="TENEURIN-A"/>
    <property type="match status" value="1"/>
</dbReference>
<dbReference type="InterPro" id="IPR022385">
    <property type="entry name" value="Rhs_assc_core"/>
</dbReference>
<dbReference type="Gene3D" id="2.60.40.10">
    <property type="entry name" value="Immunoglobulins"/>
    <property type="match status" value="10"/>
</dbReference>
<dbReference type="Pfam" id="PF24329">
    <property type="entry name" value="FN-plug_TEN1-4"/>
    <property type="match status" value="1"/>
</dbReference>
<gene>
    <name evidence="9" type="ORF">AVDCRST_MAG68-4097</name>
</gene>
<protein>
    <submittedName>
        <fullName evidence="9">Serine/threonine protein kinase</fullName>
        <ecNumber evidence="9">2.7.11.1</ecNumber>
    </submittedName>
</protein>
<dbReference type="InterPro" id="IPR057627">
    <property type="entry name" value="FN-plug_TEN1-4"/>
</dbReference>
<keyword evidence="1" id="KW-0245">EGF-like domain</keyword>
<dbReference type="InterPro" id="IPR056820">
    <property type="entry name" value="TEN_TTR-like"/>
</dbReference>
<keyword evidence="9" id="KW-0418">Kinase</keyword>